<protein>
    <submittedName>
        <fullName evidence="1">Uncharacterized protein</fullName>
    </submittedName>
</protein>
<proteinExistence type="predicted"/>
<dbReference type="EMBL" id="QGGR01000032">
    <property type="protein sequence ID" value="PWK31711.1"/>
    <property type="molecule type" value="Genomic_DNA"/>
</dbReference>
<dbReference type="RefSeq" id="WP_109602107.1">
    <property type="nucleotide sequence ID" value="NZ_BONA01000088.1"/>
</dbReference>
<accession>A0A316EI56</accession>
<organism evidence="1 2">
    <name type="scientific">Actinoplanes xinjiangensis</name>
    <dbReference type="NCBI Taxonomy" id="512350"/>
    <lineage>
        <taxon>Bacteria</taxon>
        <taxon>Bacillati</taxon>
        <taxon>Actinomycetota</taxon>
        <taxon>Actinomycetes</taxon>
        <taxon>Micromonosporales</taxon>
        <taxon>Micromonosporaceae</taxon>
        <taxon>Actinoplanes</taxon>
    </lineage>
</organism>
<reference evidence="1 2" key="1">
    <citation type="submission" date="2018-05" db="EMBL/GenBank/DDBJ databases">
        <title>Genomic Encyclopedia of Archaeal and Bacterial Type Strains, Phase II (KMG-II): from individual species to whole genera.</title>
        <authorList>
            <person name="Goeker M."/>
        </authorList>
    </citation>
    <scope>NUCLEOTIDE SEQUENCE [LARGE SCALE GENOMIC DNA]</scope>
    <source>
        <strain evidence="1 2">DSM 45184</strain>
    </source>
</reference>
<dbReference type="AlphaFoldDB" id="A0A316EI56"/>
<evidence type="ECO:0000313" key="2">
    <source>
        <dbReference type="Proteomes" id="UP000245697"/>
    </source>
</evidence>
<dbReference type="Proteomes" id="UP000245697">
    <property type="component" value="Unassembled WGS sequence"/>
</dbReference>
<comment type="caution">
    <text evidence="1">The sequence shown here is derived from an EMBL/GenBank/DDBJ whole genome shotgun (WGS) entry which is preliminary data.</text>
</comment>
<name>A0A316EI56_9ACTN</name>
<sequence length="67" mass="7197">MSMLGKLADRLLATVAPTTEVEAACVLISTVRTPAGYCAGADGIVRYKITRNYDSCPARVTYSCPRQ</sequence>
<keyword evidence="2" id="KW-1185">Reference proteome</keyword>
<evidence type="ECO:0000313" key="1">
    <source>
        <dbReference type="EMBL" id="PWK31711.1"/>
    </source>
</evidence>
<gene>
    <name evidence="1" type="ORF">BC793_13260</name>
</gene>